<organism evidence="4 5">
    <name type="scientific">Propylenella binzhouense</name>
    <dbReference type="NCBI Taxonomy" id="2555902"/>
    <lineage>
        <taxon>Bacteria</taxon>
        <taxon>Pseudomonadati</taxon>
        <taxon>Pseudomonadota</taxon>
        <taxon>Alphaproteobacteria</taxon>
        <taxon>Hyphomicrobiales</taxon>
        <taxon>Propylenellaceae</taxon>
        <taxon>Propylenella</taxon>
    </lineage>
</organism>
<dbReference type="GO" id="GO:0005506">
    <property type="term" value="F:iron ion binding"/>
    <property type="evidence" value="ECO:0007669"/>
    <property type="project" value="InterPro"/>
</dbReference>
<evidence type="ECO:0000256" key="2">
    <source>
        <dbReference type="ARBA" id="ARBA00023002"/>
    </source>
</evidence>
<dbReference type="SUPFAM" id="SSF56003">
    <property type="entry name" value="Molybdenum cofactor-binding domain"/>
    <property type="match status" value="1"/>
</dbReference>
<evidence type="ECO:0000259" key="3">
    <source>
        <dbReference type="SMART" id="SM01008"/>
    </source>
</evidence>
<dbReference type="OrthoDB" id="9763985at2"/>
<dbReference type="InterPro" id="IPR037165">
    <property type="entry name" value="AldOxase/xan_DH_Mopterin-bd_sf"/>
</dbReference>
<accession>A0A964T623</accession>
<sequence length="788" mass="84332">MAVATAPDRKGIGGSIRRIEDARLLSGRSTFIADIGRPGIWEVAFLRSPVAHANLVHLEKPAGAEDRVFFLADLGAILPIRADSQAPGFRRSDYPAIADGKVRFVGEPIAICLGRTRGEAEDLAQAVLVDYDELPAVADIAQSRNPDLPPIHPGWSENVFLESRVDVGDVDAARAAAALSLTRRYRMNRQAIVSLEGRGVVTYRDERTGELVVYSSTQFPHVIRTALAECLGMKERELRVVAPEVGGSFGVKNNLNPEELALAALTRRTGKALRWVEDRREHLIASAHAREHRYEVTVHADGEGRVLGLEATIEVDAGAYSVWPWTAPMEAGMAIGFLPGPYAITSYRATALTCASNKSPLGPYRGVGRPGACFAIERTMDEIAAALGLDPVEVRLRNYVRPDQFPWKSAGGKTYDIGDYGASARAARDMIRPERVAALRQEHAGSDWRIGIGYATYLEQTAHGTAEWVQRGLPVVFGYEQAEIHMTADGMLVMDVPIQNHGQGLETTLAQVAHDELGIDPAQVVVRHGDTSLAPYGMGTFASRSMVMSGGAVGRACEALAAKIRKIGAHLLQVTEENVRLKDGEVVAAGGASVPLAEIAMAAYLHPERLPDTVEPGLSVIASYRTARDTGAWSYGTHAVLVAVDTGTGLVEILDYAIAHDCGTIVNPMIVDGQMMGGLAQGIGTALYEEMPYSEDGQPLASTFMDYLVPGAPEVPRARIEHLSIPSPITRYGIKGMGEGGAIPPPAAICNAVNDALRPLGAAIDETPLTPDRIIRALMAPQAGEAGA</sequence>
<dbReference type="PANTHER" id="PTHR11908">
    <property type="entry name" value="XANTHINE DEHYDROGENASE"/>
    <property type="match status" value="1"/>
</dbReference>
<keyword evidence="2" id="KW-0560">Oxidoreductase</keyword>
<dbReference type="Pfam" id="PF02738">
    <property type="entry name" value="MoCoBD_1"/>
    <property type="match status" value="1"/>
</dbReference>
<dbReference type="RefSeq" id="WP_161141538.1">
    <property type="nucleotide sequence ID" value="NZ_SPKJ01000063.1"/>
</dbReference>
<dbReference type="Gene3D" id="3.30.365.10">
    <property type="entry name" value="Aldehyde oxidase/xanthine dehydrogenase, molybdopterin binding domain"/>
    <property type="match status" value="4"/>
</dbReference>
<dbReference type="InterPro" id="IPR036856">
    <property type="entry name" value="Ald_Oxase/Xan_DH_a/b_sf"/>
</dbReference>
<comment type="caution">
    <text evidence="4">The sequence shown here is derived from an EMBL/GenBank/DDBJ whole genome shotgun (WGS) entry which is preliminary data.</text>
</comment>
<keyword evidence="1" id="KW-0500">Molybdenum</keyword>
<evidence type="ECO:0000313" key="5">
    <source>
        <dbReference type="Proteomes" id="UP000773614"/>
    </source>
</evidence>
<keyword evidence="5" id="KW-1185">Reference proteome</keyword>
<dbReference type="Gene3D" id="3.90.1170.50">
    <property type="entry name" value="Aldehyde oxidase/xanthine dehydrogenase, a/b hammerhead"/>
    <property type="match status" value="1"/>
</dbReference>
<feature type="domain" description="Aldehyde oxidase/xanthine dehydrogenase a/b hammerhead" evidence="3">
    <location>
        <begin position="26"/>
        <end position="135"/>
    </location>
</feature>
<dbReference type="SUPFAM" id="SSF54665">
    <property type="entry name" value="CO dehydrogenase molybdoprotein N-domain-like"/>
    <property type="match status" value="1"/>
</dbReference>
<proteinExistence type="predicted"/>
<evidence type="ECO:0000313" key="4">
    <source>
        <dbReference type="EMBL" id="MYZ49196.1"/>
    </source>
</evidence>
<name>A0A964T623_9HYPH</name>
<protein>
    <submittedName>
        <fullName evidence="4">Xanthine dehydrogenase family protein molybdopterin-binding subunit</fullName>
    </submittedName>
</protein>
<dbReference type="SMART" id="SM01008">
    <property type="entry name" value="Ald_Xan_dh_C"/>
    <property type="match status" value="1"/>
</dbReference>
<dbReference type="AlphaFoldDB" id="A0A964T623"/>
<gene>
    <name evidence="4" type="ORF">E4O86_15900</name>
</gene>
<reference evidence="4" key="1">
    <citation type="submission" date="2019-03" db="EMBL/GenBank/DDBJ databases">
        <title>Afifella sp. nov., isolated from activated sludge.</title>
        <authorList>
            <person name="Li Q."/>
            <person name="Liu Y."/>
        </authorList>
    </citation>
    <scope>NUCLEOTIDE SEQUENCE</scope>
    <source>
        <strain evidence="4">L72</strain>
    </source>
</reference>
<dbReference type="GO" id="GO:0016491">
    <property type="term" value="F:oxidoreductase activity"/>
    <property type="evidence" value="ECO:0007669"/>
    <property type="project" value="UniProtKB-KW"/>
</dbReference>
<dbReference type="InterPro" id="IPR008274">
    <property type="entry name" value="AldOxase/xan_DH_MoCoBD1"/>
</dbReference>
<dbReference type="Pfam" id="PF01315">
    <property type="entry name" value="Ald_Xan_dh_C"/>
    <property type="match status" value="1"/>
</dbReference>
<dbReference type="Pfam" id="PF20256">
    <property type="entry name" value="MoCoBD_2"/>
    <property type="match status" value="1"/>
</dbReference>
<dbReference type="Proteomes" id="UP000773614">
    <property type="component" value="Unassembled WGS sequence"/>
</dbReference>
<dbReference type="InterPro" id="IPR000674">
    <property type="entry name" value="Ald_Oxase/Xan_DH_a/b"/>
</dbReference>
<evidence type="ECO:0000256" key="1">
    <source>
        <dbReference type="ARBA" id="ARBA00022505"/>
    </source>
</evidence>
<dbReference type="InterPro" id="IPR046867">
    <property type="entry name" value="AldOxase/xan_DH_MoCoBD2"/>
</dbReference>
<dbReference type="EMBL" id="SPKJ01000063">
    <property type="protein sequence ID" value="MYZ49196.1"/>
    <property type="molecule type" value="Genomic_DNA"/>
</dbReference>
<dbReference type="InterPro" id="IPR016208">
    <property type="entry name" value="Ald_Oxase/xanthine_DH-like"/>
</dbReference>
<dbReference type="PANTHER" id="PTHR11908:SF132">
    <property type="entry name" value="ALDEHYDE OXIDASE 1-RELATED"/>
    <property type="match status" value="1"/>
</dbReference>